<feature type="region of interest" description="Disordered" evidence="2">
    <location>
        <begin position="275"/>
        <end position="304"/>
    </location>
</feature>
<feature type="domain" description="Remorin C-terminal" evidence="3">
    <location>
        <begin position="494"/>
        <end position="593"/>
    </location>
</feature>
<dbReference type="FunCoup" id="A0A200QZ01">
    <property type="interactions" value="1180"/>
</dbReference>
<dbReference type="Pfam" id="PF03763">
    <property type="entry name" value="Remorin_C"/>
    <property type="match status" value="1"/>
</dbReference>
<evidence type="ECO:0000256" key="2">
    <source>
        <dbReference type="SAM" id="MobiDB-lite"/>
    </source>
</evidence>
<feature type="compositionally biased region" description="Polar residues" evidence="2">
    <location>
        <begin position="565"/>
        <end position="579"/>
    </location>
</feature>
<dbReference type="STRING" id="56857.A0A200QZ01"/>
<dbReference type="PANTHER" id="PTHR31471:SF13">
    <property type="entry name" value="REMORIN FAMILY PROTEIN"/>
    <property type="match status" value="1"/>
</dbReference>
<protein>
    <submittedName>
        <fullName evidence="4">Remorin</fullName>
    </submittedName>
</protein>
<proteinExistence type="inferred from homology"/>
<sequence length="605" mass="65939">MCSEQNSDQVTELETTQHLLAPIQLRQQCLGFYLGKKKPQRSSSGGRDDSPDSIIFTNESNFSLFSSAYSGSIDRCSFASDQVYDHDTLVSELSKHLEGSDPDLAPNISTVHEIDFPLYNEENAKALEEQEGEGEGEDYVTLDPGKCSFSQALRDCQHGRLKLEALPGQKKPERQRHVSLDLNNLGSNATGSPPGIGGMRKSSVSSRKLDTFPSPGTPNYWRGSVGSQKGWSSERVPLPANGGRRYVTAGVLPFNPGRTLPSKWEDAEKWIFSPFAGDGVNRSSKPPPHRRPKSKSGPIGQPEIAYTSAYSPSAPKFEGRSVENYVARSPFSAGVLAIDALPNQRSRSDGGSSSGDGSIGGGIPYAVNGDSCIVRSASIHGWSSSLLSQSSLSGSRDGSKDAVTMSSQTISRRDMATQMSPEGSTPSSPKRTSFSSSPPSLLPIMELQSHHSKLEVRDVEVDDRVTVTRWSRKHGPRVPRKGFADVKDRKKRASETRASAWEIAETGLSKSKREEAKITAWENLQKAKAETAIRKLEMKLEKKRSSSMDKIMHKLRSAQRKAQDMRNSVSSKQTRQVARTTGKALSFRKPGQIGALGGCFTCHAC</sequence>
<dbReference type="PANTHER" id="PTHR31471">
    <property type="entry name" value="OS02G0116800 PROTEIN"/>
    <property type="match status" value="1"/>
</dbReference>
<comment type="caution">
    <text evidence="4">The sequence shown here is derived from an EMBL/GenBank/DDBJ whole genome shotgun (WGS) entry which is preliminary data.</text>
</comment>
<feature type="region of interest" description="Disordered" evidence="2">
    <location>
        <begin position="183"/>
        <end position="233"/>
    </location>
</feature>
<name>A0A200QZ01_MACCD</name>
<feature type="compositionally biased region" description="Low complexity" evidence="2">
    <location>
        <begin position="387"/>
        <end position="396"/>
    </location>
</feature>
<feature type="region of interest" description="Disordered" evidence="2">
    <location>
        <begin position="387"/>
        <end position="442"/>
    </location>
</feature>
<dbReference type="InterPro" id="IPR005516">
    <property type="entry name" value="Remorin_C"/>
</dbReference>
<evidence type="ECO:0000313" key="5">
    <source>
        <dbReference type="Proteomes" id="UP000195402"/>
    </source>
</evidence>
<dbReference type="OMA" id="TPNYWRG"/>
<evidence type="ECO:0000256" key="1">
    <source>
        <dbReference type="ARBA" id="ARBA00005711"/>
    </source>
</evidence>
<gene>
    <name evidence="4" type="ORF">BVC80_1313g59</name>
</gene>
<comment type="similarity">
    <text evidence="1">Belongs to the remorin family.</text>
</comment>
<dbReference type="InParanoid" id="A0A200QZ01"/>
<keyword evidence="5" id="KW-1185">Reference proteome</keyword>
<dbReference type="EMBL" id="MVGT01000743">
    <property type="protein sequence ID" value="OVA15668.1"/>
    <property type="molecule type" value="Genomic_DNA"/>
</dbReference>
<feature type="region of interest" description="Disordered" evidence="2">
    <location>
        <begin position="559"/>
        <end position="583"/>
    </location>
</feature>
<evidence type="ECO:0000259" key="3">
    <source>
        <dbReference type="Pfam" id="PF03763"/>
    </source>
</evidence>
<feature type="compositionally biased region" description="Low complexity" evidence="2">
    <location>
        <begin position="424"/>
        <end position="442"/>
    </location>
</feature>
<organism evidence="4 5">
    <name type="scientific">Macleaya cordata</name>
    <name type="common">Five-seeded plume-poppy</name>
    <name type="synonym">Bocconia cordata</name>
    <dbReference type="NCBI Taxonomy" id="56857"/>
    <lineage>
        <taxon>Eukaryota</taxon>
        <taxon>Viridiplantae</taxon>
        <taxon>Streptophyta</taxon>
        <taxon>Embryophyta</taxon>
        <taxon>Tracheophyta</taxon>
        <taxon>Spermatophyta</taxon>
        <taxon>Magnoliopsida</taxon>
        <taxon>Ranunculales</taxon>
        <taxon>Papaveraceae</taxon>
        <taxon>Papaveroideae</taxon>
        <taxon>Macleaya</taxon>
    </lineage>
</organism>
<dbReference type="Proteomes" id="UP000195402">
    <property type="component" value="Unassembled WGS sequence"/>
</dbReference>
<evidence type="ECO:0000313" key="4">
    <source>
        <dbReference type="EMBL" id="OVA15668.1"/>
    </source>
</evidence>
<dbReference type="AlphaFoldDB" id="A0A200QZ01"/>
<accession>A0A200QZ01</accession>
<feature type="region of interest" description="Disordered" evidence="2">
    <location>
        <begin position="472"/>
        <end position="491"/>
    </location>
</feature>
<reference evidence="4 5" key="1">
    <citation type="journal article" date="2017" name="Mol. Plant">
        <title>The Genome of Medicinal Plant Macleaya cordata Provides New Insights into Benzylisoquinoline Alkaloids Metabolism.</title>
        <authorList>
            <person name="Liu X."/>
            <person name="Liu Y."/>
            <person name="Huang P."/>
            <person name="Ma Y."/>
            <person name="Qing Z."/>
            <person name="Tang Q."/>
            <person name="Cao H."/>
            <person name="Cheng P."/>
            <person name="Zheng Y."/>
            <person name="Yuan Z."/>
            <person name="Zhou Y."/>
            <person name="Liu J."/>
            <person name="Tang Z."/>
            <person name="Zhuo Y."/>
            <person name="Zhang Y."/>
            <person name="Yu L."/>
            <person name="Huang J."/>
            <person name="Yang P."/>
            <person name="Peng Q."/>
            <person name="Zhang J."/>
            <person name="Jiang W."/>
            <person name="Zhang Z."/>
            <person name="Lin K."/>
            <person name="Ro D.K."/>
            <person name="Chen X."/>
            <person name="Xiong X."/>
            <person name="Shang Y."/>
            <person name="Huang S."/>
            <person name="Zeng J."/>
        </authorList>
    </citation>
    <scope>NUCLEOTIDE SEQUENCE [LARGE SCALE GENOMIC DNA]</scope>
    <source>
        <strain evidence="5">cv. BLH2017</strain>
        <tissue evidence="4">Root</tissue>
    </source>
</reference>
<dbReference type="OrthoDB" id="648416at2759"/>